<reference evidence="3" key="1">
    <citation type="journal article" date="2020" name="Stud. Mycol.">
        <title>101 Dothideomycetes genomes: a test case for predicting lifestyles and emergence of pathogens.</title>
        <authorList>
            <person name="Haridas S."/>
            <person name="Albert R."/>
            <person name="Binder M."/>
            <person name="Bloem J."/>
            <person name="Labutti K."/>
            <person name="Salamov A."/>
            <person name="Andreopoulos B."/>
            <person name="Baker S."/>
            <person name="Barry K."/>
            <person name="Bills G."/>
            <person name="Bluhm B."/>
            <person name="Cannon C."/>
            <person name="Castanera R."/>
            <person name="Culley D."/>
            <person name="Daum C."/>
            <person name="Ezra D."/>
            <person name="Gonzalez J."/>
            <person name="Henrissat B."/>
            <person name="Kuo A."/>
            <person name="Liang C."/>
            <person name="Lipzen A."/>
            <person name="Lutzoni F."/>
            <person name="Magnuson J."/>
            <person name="Mondo S."/>
            <person name="Nolan M."/>
            <person name="Ohm R."/>
            <person name="Pangilinan J."/>
            <person name="Park H.-J."/>
            <person name="Ramirez L."/>
            <person name="Alfaro M."/>
            <person name="Sun H."/>
            <person name="Tritt A."/>
            <person name="Yoshinaga Y."/>
            <person name="Zwiers L.-H."/>
            <person name="Turgeon B."/>
            <person name="Goodwin S."/>
            <person name="Spatafora J."/>
            <person name="Crous P."/>
            <person name="Grigoriev I."/>
        </authorList>
    </citation>
    <scope>NUCLEOTIDE SEQUENCE</scope>
    <source>
        <strain evidence="3">CBS 115976</strain>
    </source>
</reference>
<evidence type="ECO:0000313" key="3">
    <source>
        <dbReference type="EMBL" id="KAF2669582.1"/>
    </source>
</evidence>
<dbReference type="InterPro" id="IPR029052">
    <property type="entry name" value="Metallo-depent_PP-like"/>
</dbReference>
<dbReference type="AlphaFoldDB" id="A0A6A6UBS3"/>
<proteinExistence type="predicted"/>
<dbReference type="SUPFAM" id="SSF56300">
    <property type="entry name" value="Metallo-dependent phosphatases"/>
    <property type="match status" value="1"/>
</dbReference>
<protein>
    <recommendedName>
        <fullName evidence="2">Calcineurin-like phosphoesterase domain-containing protein</fullName>
    </recommendedName>
</protein>
<sequence>MSMFNPQLQIISDLHLETPLAIPSYSKFRLQLHSNILCLLGDIGLVKDAGLFTFLENLLSSTSNLRIFYVLGNHEAYQMTLQKACQTLEQFEQRMRTRYGHRFHFLNGTRYDLTPEITILGCTLWTHIPKQAASEAQNRLTDFNDRGIKDRDVNEHNSDHEKDLSWLNSQVQQIEEAEPHRRIIILTHHSPTTDPRANDPRHNDRPENSIQSGFVTDLSKEHCWISPAVKAWAFGHTHYSCLFRDEQTDKLVVANQKGNLKSTCLPASRGGKVLLKSSEKRTEFKHYIPM</sequence>
<name>A0A6A6UBS3_9PEZI</name>
<evidence type="ECO:0000256" key="1">
    <source>
        <dbReference type="SAM" id="MobiDB-lite"/>
    </source>
</evidence>
<accession>A0A6A6UBS3</accession>
<evidence type="ECO:0000313" key="4">
    <source>
        <dbReference type="Proteomes" id="UP000799302"/>
    </source>
</evidence>
<dbReference type="InterPro" id="IPR004843">
    <property type="entry name" value="Calcineurin-like_PHP"/>
</dbReference>
<dbReference type="PANTHER" id="PTHR37844">
    <property type="entry name" value="SER/THR PROTEIN PHOSPHATASE SUPERFAMILY (AFU_ORTHOLOGUE AFUA_1G14840)"/>
    <property type="match status" value="1"/>
</dbReference>
<evidence type="ECO:0000259" key="2">
    <source>
        <dbReference type="Pfam" id="PF00149"/>
    </source>
</evidence>
<dbReference type="PANTHER" id="PTHR37844:SF2">
    <property type="entry name" value="SER_THR PROTEIN PHOSPHATASE SUPERFAMILY (AFU_ORTHOLOGUE AFUA_1G14840)"/>
    <property type="match status" value="1"/>
</dbReference>
<feature type="region of interest" description="Disordered" evidence="1">
    <location>
        <begin position="186"/>
        <end position="211"/>
    </location>
</feature>
<dbReference type="Pfam" id="PF00149">
    <property type="entry name" value="Metallophos"/>
    <property type="match status" value="1"/>
</dbReference>
<gene>
    <name evidence="3" type="ORF">BT63DRAFT_433030</name>
</gene>
<feature type="compositionally biased region" description="Basic and acidic residues" evidence="1">
    <location>
        <begin position="196"/>
        <end position="207"/>
    </location>
</feature>
<keyword evidence="4" id="KW-1185">Reference proteome</keyword>
<dbReference type="EMBL" id="MU004235">
    <property type="protein sequence ID" value="KAF2669582.1"/>
    <property type="molecule type" value="Genomic_DNA"/>
</dbReference>
<dbReference type="Proteomes" id="UP000799302">
    <property type="component" value="Unassembled WGS sequence"/>
</dbReference>
<dbReference type="Gene3D" id="3.60.21.10">
    <property type="match status" value="1"/>
</dbReference>
<organism evidence="3 4">
    <name type="scientific">Microthyrium microscopicum</name>
    <dbReference type="NCBI Taxonomy" id="703497"/>
    <lineage>
        <taxon>Eukaryota</taxon>
        <taxon>Fungi</taxon>
        <taxon>Dikarya</taxon>
        <taxon>Ascomycota</taxon>
        <taxon>Pezizomycotina</taxon>
        <taxon>Dothideomycetes</taxon>
        <taxon>Dothideomycetes incertae sedis</taxon>
        <taxon>Microthyriales</taxon>
        <taxon>Microthyriaceae</taxon>
        <taxon>Microthyrium</taxon>
    </lineage>
</organism>
<dbReference type="OrthoDB" id="550558at2759"/>
<dbReference type="GO" id="GO:0016787">
    <property type="term" value="F:hydrolase activity"/>
    <property type="evidence" value="ECO:0007669"/>
    <property type="project" value="InterPro"/>
</dbReference>
<feature type="domain" description="Calcineurin-like phosphoesterase" evidence="2">
    <location>
        <begin position="10"/>
        <end position="239"/>
    </location>
</feature>